<dbReference type="GO" id="GO:0006310">
    <property type="term" value="P:DNA recombination"/>
    <property type="evidence" value="ECO:0007669"/>
    <property type="project" value="UniProtKB-KW"/>
</dbReference>
<sequence length="346" mass="40412">MGNGRKTVYNSISSPEKLEKVNPENIQLGNDFLEYLISIDRSKSTVDAYRNDLNIFWCWNLDNNNNKFFINLSKREIAKYQNYCLSVLGWSPARMRRVKSTLSSLSNYIENMMDDEFKDYRPIIRKIESPVACAVREKTILEEGQLQELLDKLTEKAQYDKACMLSLAMNNGRRKSELPRMKLSYFTKDNIIYGSLYKTPETVTTKGRGSRGKQLIVYTLKNGFQKYLDLWLKYREENNITSEWLIPRKENGVYIDEQVPITTMDSWAETFSKILGVPFYWHSLRHFFTTKLSESNIPDGVIQDIIGWDSADMCRLYCDTPTDAKFEKYFGEEGIKEVKKKSLSDM</sequence>
<reference evidence="6 7" key="1">
    <citation type="submission" date="2019-07" db="EMBL/GenBank/DDBJ databases">
        <title>Draft genome sequences of 15 bacterial species constituting the stable defined intestinal microbiota of the GM15 gnotobiotic mouse model.</title>
        <authorList>
            <person name="Elie C."/>
            <person name="Mathieu A."/>
            <person name="Saliou A."/>
            <person name="Darnaud M."/>
            <person name="Leulier F."/>
            <person name="Tamellini A."/>
        </authorList>
    </citation>
    <scope>NUCLEOTIDE SEQUENCE [LARGE SCALE GENOMIC DNA]</scope>
    <source>
        <strain evidence="7">ASF 502</strain>
    </source>
</reference>
<dbReference type="InterPro" id="IPR013762">
    <property type="entry name" value="Integrase-like_cat_sf"/>
</dbReference>
<evidence type="ECO:0000313" key="6">
    <source>
        <dbReference type="EMBL" id="NDO67344.1"/>
    </source>
</evidence>
<dbReference type="PROSITE" id="PS51900">
    <property type="entry name" value="CB"/>
    <property type="match status" value="1"/>
</dbReference>
<dbReference type="Gene3D" id="1.10.150.130">
    <property type="match status" value="1"/>
</dbReference>
<dbReference type="InterPro" id="IPR044068">
    <property type="entry name" value="CB"/>
</dbReference>
<dbReference type="Proteomes" id="UP000474104">
    <property type="component" value="Unassembled WGS sequence"/>
</dbReference>
<dbReference type="Pfam" id="PF00589">
    <property type="entry name" value="Phage_integrase"/>
    <property type="match status" value="1"/>
</dbReference>
<dbReference type="OrthoDB" id="9801717at2"/>
<feature type="domain" description="Tyr recombinase" evidence="4">
    <location>
        <begin position="136"/>
        <end position="330"/>
    </location>
</feature>
<name>A0A9X5H4J7_9FIRM</name>
<evidence type="ECO:0000259" key="4">
    <source>
        <dbReference type="PROSITE" id="PS51898"/>
    </source>
</evidence>
<accession>A0A9X5H4J7</accession>
<organism evidence="6 7">
    <name type="scientific">Schaedlerella arabinosiphila</name>
    <dbReference type="NCBI Taxonomy" id="2044587"/>
    <lineage>
        <taxon>Bacteria</taxon>
        <taxon>Bacillati</taxon>
        <taxon>Bacillota</taxon>
        <taxon>Clostridia</taxon>
        <taxon>Lachnospirales</taxon>
        <taxon>Lachnospiraceae</taxon>
        <taxon>Schaedlerella</taxon>
    </lineage>
</organism>
<dbReference type="InterPro" id="IPR011010">
    <property type="entry name" value="DNA_brk_join_enz"/>
</dbReference>
<protein>
    <submittedName>
        <fullName evidence="6">Site-specific integrase</fullName>
    </submittedName>
</protein>
<evidence type="ECO:0000313" key="7">
    <source>
        <dbReference type="Proteomes" id="UP000474104"/>
    </source>
</evidence>
<dbReference type="Gene3D" id="1.10.443.10">
    <property type="entry name" value="Intergrase catalytic core"/>
    <property type="match status" value="1"/>
</dbReference>
<keyword evidence="1 3" id="KW-0238">DNA-binding</keyword>
<dbReference type="PROSITE" id="PS51898">
    <property type="entry name" value="TYR_RECOMBINASE"/>
    <property type="match status" value="1"/>
</dbReference>
<evidence type="ECO:0000256" key="3">
    <source>
        <dbReference type="PROSITE-ProRule" id="PRU01248"/>
    </source>
</evidence>
<dbReference type="RefSeq" id="WP_004068582.1">
    <property type="nucleotide sequence ID" value="NZ_VIRB01000007.1"/>
</dbReference>
<dbReference type="GO" id="GO:0003677">
    <property type="term" value="F:DNA binding"/>
    <property type="evidence" value="ECO:0007669"/>
    <property type="project" value="UniProtKB-UniRule"/>
</dbReference>
<dbReference type="InterPro" id="IPR002104">
    <property type="entry name" value="Integrase_catalytic"/>
</dbReference>
<keyword evidence="2" id="KW-0233">DNA recombination</keyword>
<feature type="domain" description="Core-binding (CB)" evidence="5">
    <location>
        <begin position="23"/>
        <end position="110"/>
    </location>
</feature>
<evidence type="ECO:0000259" key="5">
    <source>
        <dbReference type="PROSITE" id="PS51900"/>
    </source>
</evidence>
<gene>
    <name evidence="6" type="ORF">FMM80_00790</name>
</gene>
<comment type="caution">
    <text evidence="6">The sequence shown here is derived from an EMBL/GenBank/DDBJ whole genome shotgun (WGS) entry which is preliminary data.</text>
</comment>
<dbReference type="CDD" id="cd00397">
    <property type="entry name" value="DNA_BRE_C"/>
    <property type="match status" value="1"/>
</dbReference>
<dbReference type="GO" id="GO:0015074">
    <property type="term" value="P:DNA integration"/>
    <property type="evidence" value="ECO:0007669"/>
    <property type="project" value="InterPro"/>
</dbReference>
<evidence type="ECO:0000256" key="1">
    <source>
        <dbReference type="ARBA" id="ARBA00023125"/>
    </source>
</evidence>
<evidence type="ECO:0000256" key="2">
    <source>
        <dbReference type="ARBA" id="ARBA00023172"/>
    </source>
</evidence>
<dbReference type="SUPFAM" id="SSF56349">
    <property type="entry name" value="DNA breaking-rejoining enzymes"/>
    <property type="match status" value="1"/>
</dbReference>
<dbReference type="AlphaFoldDB" id="A0A9X5H4J7"/>
<dbReference type="EMBL" id="VIRB01000007">
    <property type="protein sequence ID" value="NDO67344.1"/>
    <property type="molecule type" value="Genomic_DNA"/>
</dbReference>
<dbReference type="InterPro" id="IPR010998">
    <property type="entry name" value="Integrase_recombinase_N"/>
</dbReference>
<proteinExistence type="predicted"/>